<dbReference type="OrthoDB" id="158614at2"/>
<name>A0A366M589_9ACTN</name>
<dbReference type="EMBL" id="QMEY01000001">
    <property type="protein sequence ID" value="RBQ21361.1"/>
    <property type="molecule type" value="Genomic_DNA"/>
</dbReference>
<dbReference type="GO" id="GO:0016137">
    <property type="term" value="P:glycoside metabolic process"/>
    <property type="evidence" value="ECO:0007669"/>
    <property type="project" value="UniProtKB-ARBA"/>
</dbReference>
<comment type="caution">
    <text evidence="2">The sequence shown here is derived from an EMBL/GenBank/DDBJ whole genome shotgun (WGS) entry which is preliminary data.</text>
</comment>
<protein>
    <submittedName>
        <fullName evidence="2">PIG-L family deacetylase</fullName>
    </submittedName>
</protein>
<dbReference type="PANTHER" id="PTHR12993">
    <property type="entry name" value="N-ACETYLGLUCOSAMINYL-PHOSPHATIDYLINOSITOL DE-N-ACETYLASE-RELATED"/>
    <property type="match status" value="1"/>
</dbReference>
<dbReference type="Gene3D" id="3.40.50.10320">
    <property type="entry name" value="LmbE-like"/>
    <property type="match status" value="1"/>
</dbReference>
<dbReference type="SUPFAM" id="SSF102588">
    <property type="entry name" value="LmbE-like"/>
    <property type="match status" value="1"/>
</dbReference>
<organism evidence="2 3">
    <name type="scientific">Spongiactinospora rosea</name>
    <dbReference type="NCBI Taxonomy" id="2248750"/>
    <lineage>
        <taxon>Bacteria</taxon>
        <taxon>Bacillati</taxon>
        <taxon>Actinomycetota</taxon>
        <taxon>Actinomycetes</taxon>
        <taxon>Streptosporangiales</taxon>
        <taxon>Streptosporangiaceae</taxon>
        <taxon>Spongiactinospora</taxon>
    </lineage>
</organism>
<keyword evidence="3" id="KW-1185">Reference proteome</keyword>
<dbReference type="InterPro" id="IPR003737">
    <property type="entry name" value="GlcNAc_PI_deacetylase-related"/>
</dbReference>
<dbReference type="RefSeq" id="WP_113977799.1">
    <property type="nucleotide sequence ID" value="NZ_QMEY01000001.1"/>
</dbReference>
<keyword evidence="1" id="KW-0862">Zinc</keyword>
<evidence type="ECO:0000313" key="2">
    <source>
        <dbReference type="EMBL" id="RBQ21361.1"/>
    </source>
</evidence>
<evidence type="ECO:0000313" key="3">
    <source>
        <dbReference type="Proteomes" id="UP000253303"/>
    </source>
</evidence>
<dbReference type="InterPro" id="IPR024078">
    <property type="entry name" value="LmbE-like_dom_sf"/>
</dbReference>
<dbReference type="Proteomes" id="UP000253303">
    <property type="component" value="Unassembled WGS sequence"/>
</dbReference>
<gene>
    <name evidence="2" type="ORF">DP939_01180</name>
</gene>
<dbReference type="Pfam" id="PF02585">
    <property type="entry name" value="PIG-L"/>
    <property type="match status" value="1"/>
</dbReference>
<reference evidence="2 3" key="1">
    <citation type="submission" date="2018-06" db="EMBL/GenBank/DDBJ databases">
        <title>Sphaerisporangium craniellae sp. nov., isolated from a marine sponge in the South China Sea.</title>
        <authorList>
            <person name="Li L."/>
        </authorList>
    </citation>
    <scope>NUCLEOTIDE SEQUENCE [LARGE SCALE GENOMIC DNA]</scope>
    <source>
        <strain evidence="2 3">LHW63015</strain>
    </source>
</reference>
<sequence>MATIVAFHAHPDDEVLLTGGTLARAAAEGHRVVIVVACDGMMRPLPEEGSPRLAELRASAAVLGVHRVEHLGYADSGHGAILHPDPPDRARFVRADTEEAAGRLAALLREENADVLIGYDPNGGYGHPDHVKVHEVGKRAAVLAGVGTMLEATMPRDVVVRLTGLIRALRIPFRYDIDALRAAYSPASAITHRVNVRRYARVKQAALARHHSQMNGRGRLAPVMRALVRMPPWAFGLVLGREWFVNPAVARPGEPAEPHAGPPPGPRVRP</sequence>
<accession>A0A366M589</accession>
<dbReference type="PANTHER" id="PTHR12993:SF26">
    <property type="entry name" value="1D-MYO-INOSITOL 2-ACETAMIDO-2-DEOXY-ALPHA-D-GLUCOPYRANOSIDE DEACETYLASE"/>
    <property type="match status" value="1"/>
</dbReference>
<dbReference type="AlphaFoldDB" id="A0A366M589"/>
<evidence type="ECO:0000256" key="1">
    <source>
        <dbReference type="ARBA" id="ARBA00022833"/>
    </source>
</evidence>
<dbReference type="GO" id="GO:0016811">
    <property type="term" value="F:hydrolase activity, acting on carbon-nitrogen (but not peptide) bonds, in linear amides"/>
    <property type="evidence" value="ECO:0007669"/>
    <property type="project" value="TreeGrafter"/>
</dbReference>
<proteinExistence type="predicted"/>